<proteinExistence type="inferred from homology"/>
<evidence type="ECO:0000313" key="5">
    <source>
        <dbReference type="Proteomes" id="UP000541352"/>
    </source>
</evidence>
<dbReference type="SUPFAM" id="SSF51735">
    <property type="entry name" value="NAD(P)-binding Rossmann-fold domains"/>
    <property type="match status" value="1"/>
</dbReference>
<dbReference type="InterPro" id="IPR008030">
    <property type="entry name" value="NmrA-like"/>
</dbReference>
<comment type="caution">
    <text evidence="4">The sequence shown here is derived from an EMBL/GenBank/DDBJ whole genome shotgun (WGS) entry which is preliminary data.</text>
</comment>
<reference evidence="4 5" key="1">
    <citation type="submission" date="2020-08" db="EMBL/GenBank/DDBJ databases">
        <title>Genomic Encyclopedia of Type Strains, Phase IV (KMG-IV): sequencing the most valuable type-strain genomes for metagenomic binning, comparative biology and taxonomic classification.</title>
        <authorList>
            <person name="Goeker M."/>
        </authorList>
    </citation>
    <scope>NUCLEOTIDE SEQUENCE [LARGE SCALE GENOMIC DNA]</scope>
    <source>
        <strain evidence="4 5">DSM 17976</strain>
    </source>
</reference>
<keyword evidence="2" id="KW-0521">NADP</keyword>
<gene>
    <name evidence="4" type="ORF">FHS57_002828</name>
</gene>
<feature type="domain" description="NmrA-like" evidence="3">
    <location>
        <begin position="2"/>
        <end position="237"/>
    </location>
</feature>
<evidence type="ECO:0000256" key="1">
    <source>
        <dbReference type="ARBA" id="ARBA00006328"/>
    </source>
</evidence>
<accession>A0A7W5ZK65</accession>
<protein>
    <submittedName>
        <fullName evidence="4">Uncharacterized protein YbjT (DUF2867 family)</fullName>
    </submittedName>
</protein>
<dbReference type="EMBL" id="JACIBY010000005">
    <property type="protein sequence ID" value="MBB3838822.1"/>
    <property type="molecule type" value="Genomic_DNA"/>
</dbReference>
<dbReference type="RefSeq" id="WP_183974558.1">
    <property type="nucleotide sequence ID" value="NZ_JACIBY010000005.1"/>
</dbReference>
<dbReference type="Gene3D" id="3.40.50.720">
    <property type="entry name" value="NAD(P)-binding Rossmann-like Domain"/>
    <property type="match status" value="1"/>
</dbReference>
<comment type="similarity">
    <text evidence="1">Belongs to the NmrA-type oxidoreductase family.</text>
</comment>
<dbReference type="PANTHER" id="PTHR42748:SF7">
    <property type="entry name" value="NMRA LIKE REDOX SENSOR 1-RELATED"/>
    <property type="match status" value="1"/>
</dbReference>
<organism evidence="4 5">
    <name type="scientific">Runella defluvii</name>
    <dbReference type="NCBI Taxonomy" id="370973"/>
    <lineage>
        <taxon>Bacteria</taxon>
        <taxon>Pseudomonadati</taxon>
        <taxon>Bacteroidota</taxon>
        <taxon>Cytophagia</taxon>
        <taxon>Cytophagales</taxon>
        <taxon>Spirosomataceae</taxon>
        <taxon>Runella</taxon>
    </lineage>
</organism>
<dbReference type="Proteomes" id="UP000541352">
    <property type="component" value="Unassembled WGS sequence"/>
</dbReference>
<dbReference type="InterPro" id="IPR036291">
    <property type="entry name" value="NAD(P)-bd_dom_sf"/>
</dbReference>
<dbReference type="InterPro" id="IPR051164">
    <property type="entry name" value="NmrA-like_oxidored"/>
</dbReference>
<dbReference type="PANTHER" id="PTHR42748">
    <property type="entry name" value="NITROGEN METABOLITE REPRESSION PROTEIN NMRA FAMILY MEMBER"/>
    <property type="match status" value="1"/>
</dbReference>
<name>A0A7W5ZK65_9BACT</name>
<evidence type="ECO:0000256" key="2">
    <source>
        <dbReference type="ARBA" id="ARBA00022857"/>
    </source>
</evidence>
<dbReference type="Pfam" id="PF05368">
    <property type="entry name" value="NmrA"/>
    <property type="match status" value="1"/>
</dbReference>
<evidence type="ECO:0000259" key="3">
    <source>
        <dbReference type="Pfam" id="PF05368"/>
    </source>
</evidence>
<dbReference type="AlphaFoldDB" id="A0A7W5ZK65"/>
<evidence type="ECO:0000313" key="4">
    <source>
        <dbReference type="EMBL" id="MBB3838822.1"/>
    </source>
</evidence>
<keyword evidence="5" id="KW-1185">Reference proteome</keyword>
<sequence length="286" mass="31891">MKKITVFGATGLLGKPVVHALLEAGFEVTALVRNPQKAKENLPASVTLIKGDLADTSAIRKALEGAEGIYLSLSFEQTARPSDFIGERDGLQNILSVVGEFPIQRIAYLSSIIQAYQGFQWWIFDWKRQAIQRIKATGIPYTIFYPSSFMETFPERMVQSGRILLAGTPLVKNYWIAGADYGKQVAQSFLILSTQCKEYVVQGPEALTVDEAAEIYRAHYSKRALKTAKLPLWVLKTAGLLNRQADYGYHVIKAMIEHPEPFAAQNTWEELGKPTTTMAQFAQNVN</sequence>